<reference evidence="2 3" key="1">
    <citation type="submission" date="2018-11" db="EMBL/GenBank/DDBJ databases">
        <authorList>
            <consortium name="Pathogen Informatics"/>
        </authorList>
    </citation>
    <scope>NUCLEOTIDE SEQUENCE [LARGE SCALE GENOMIC DNA]</scope>
</reference>
<keyword evidence="1" id="KW-0175">Coiled coil</keyword>
<organism evidence="2 3">
    <name type="scientific">Strongylus vulgaris</name>
    <name type="common">Blood worm</name>
    <dbReference type="NCBI Taxonomy" id="40348"/>
    <lineage>
        <taxon>Eukaryota</taxon>
        <taxon>Metazoa</taxon>
        <taxon>Ecdysozoa</taxon>
        <taxon>Nematoda</taxon>
        <taxon>Chromadorea</taxon>
        <taxon>Rhabditida</taxon>
        <taxon>Rhabditina</taxon>
        <taxon>Rhabditomorpha</taxon>
        <taxon>Strongyloidea</taxon>
        <taxon>Strongylidae</taxon>
        <taxon>Strongylus</taxon>
    </lineage>
</organism>
<accession>A0A3P7ITG5</accession>
<dbReference type="OrthoDB" id="5839705at2759"/>
<name>A0A3P7ITG5_STRVU</name>
<sequence length="96" mass="11405">MNEREKLKNKIWEMESNHQRAEADFAAMQESQGQFVELLTKKVEQLKKEKLDWLNEKDSYEAQIKKFKQETCTVAEEANYQTSVSQAQIDELTYRV</sequence>
<evidence type="ECO:0000313" key="3">
    <source>
        <dbReference type="Proteomes" id="UP000270094"/>
    </source>
</evidence>
<keyword evidence="3" id="KW-1185">Reference proteome</keyword>
<dbReference type="AlphaFoldDB" id="A0A3P7ITG5"/>
<protein>
    <submittedName>
        <fullName evidence="2">Uncharacterized protein</fullName>
    </submittedName>
</protein>
<evidence type="ECO:0000313" key="2">
    <source>
        <dbReference type="EMBL" id="VDM68814.1"/>
    </source>
</evidence>
<proteinExistence type="predicted"/>
<dbReference type="Proteomes" id="UP000270094">
    <property type="component" value="Unassembled WGS sequence"/>
</dbReference>
<gene>
    <name evidence="2" type="ORF">SVUK_LOCUS3812</name>
</gene>
<evidence type="ECO:0000256" key="1">
    <source>
        <dbReference type="SAM" id="Coils"/>
    </source>
</evidence>
<dbReference type="EMBL" id="UYYB01010067">
    <property type="protein sequence ID" value="VDM68814.1"/>
    <property type="molecule type" value="Genomic_DNA"/>
</dbReference>
<feature type="coiled-coil region" evidence="1">
    <location>
        <begin position="4"/>
        <end position="70"/>
    </location>
</feature>